<evidence type="ECO:0000313" key="3">
    <source>
        <dbReference type="EMBL" id="GAK59970.1"/>
    </source>
</evidence>
<feature type="signal peptide" evidence="1">
    <location>
        <begin position="1"/>
        <end position="18"/>
    </location>
</feature>
<dbReference type="Proteomes" id="UP000030661">
    <property type="component" value="Unassembled WGS sequence"/>
</dbReference>
<protein>
    <recommendedName>
        <fullName evidence="2">YMGG-like Gly-zipper domain-containing protein</fullName>
    </recommendedName>
</protein>
<dbReference type="PROSITE" id="PS51257">
    <property type="entry name" value="PROKAR_LIPOPROTEIN"/>
    <property type="match status" value="1"/>
</dbReference>
<reference evidence="3" key="1">
    <citation type="journal article" date="2015" name="PeerJ">
        <title>First genomic representation of candidate bacterial phylum KSB3 points to enhanced environmental sensing as a trigger of wastewater bulking.</title>
        <authorList>
            <person name="Sekiguchi Y."/>
            <person name="Ohashi A."/>
            <person name="Parks D.H."/>
            <person name="Yamauchi T."/>
            <person name="Tyson G.W."/>
            <person name="Hugenholtz P."/>
        </authorList>
    </citation>
    <scope>NUCLEOTIDE SEQUENCE [LARGE SCALE GENOMIC DNA]</scope>
</reference>
<keyword evidence="4" id="KW-1185">Reference proteome</keyword>
<name>A0A081C5W5_VECG1</name>
<sequence>MKKTLLLVVIMGVALVSAGCGPTYRTQQGAVIGAALGAWAGQDIGHNTESTLIGAAVGGVAGAVIGDAIEQYEYNNSTQYPYYRQQSGYYQSPPRRY</sequence>
<gene>
    <name evidence="3" type="ORF">U27_06956</name>
</gene>
<dbReference type="EMBL" id="DF820471">
    <property type="protein sequence ID" value="GAK59970.1"/>
    <property type="molecule type" value="Genomic_DNA"/>
</dbReference>
<keyword evidence="1" id="KW-0732">Signal</keyword>
<proteinExistence type="predicted"/>
<dbReference type="HOGENOM" id="CLU_158447_0_1_0"/>
<feature type="domain" description="YMGG-like Gly-zipper" evidence="2">
    <location>
        <begin position="25"/>
        <end position="67"/>
    </location>
</feature>
<dbReference type="AlphaFoldDB" id="A0A081C5W5"/>
<organism evidence="3">
    <name type="scientific">Vecturithrix granuli</name>
    <dbReference type="NCBI Taxonomy" id="1499967"/>
    <lineage>
        <taxon>Bacteria</taxon>
        <taxon>Candidatus Moduliflexota</taxon>
        <taxon>Candidatus Vecturitrichia</taxon>
        <taxon>Candidatus Vecturitrichales</taxon>
        <taxon>Candidatus Vecturitrichaceae</taxon>
        <taxon>Candidatus Vecturithrix</taxon>
    </lineage>
</organism>
<evidence type="ECO:0000256" key="1">
    <source>
        <dbReference type="SAM" id="SignalP"/>
    </source>
</evidence>
<dbReference type="InterPro" id="IPR027367">
    <property type="entry name" value="Gly-zipper_YMGG"/>
</dbReference>
<accession>A0A081C5W5</accession>
<evidence type="ECO:0000259" key="2">
    <source>
        <dbReference type="Pfam" id="PF13441"/>
    </source>
</evidence>
<evidence type="ECO:0000313" key="4">
    <source>
        <dbReference type="Proteomes" id="UP000030661"/>
    </source>
</evidence>
<feature type="chain" id="PRO_5001755563" description="YMGG-like Gly-zipper domain-containing protein" evidence="1">
    <location>
        <begin position="19"/>
        <end position="97"/>
    </location>
</feature>
<dbReference type="STRING" id="1499967.U27_06956"/>
<dbReference type="Pfam" id="PF13441">
    <property type="entry name" value="Gly-zipper_YMGG"/>
    <property type="match status" value="1"/>
</dbReference>